<dbReference type="PANTHER" id="PTHR42648:SF21">
    <property type="entry name" value="CYSTEINE-RICH RLK (RECEPTOR-LIKE PROTEIN KINASE) 8"/>
    <property type="match status" value="1"/>
</dbReference>
<gene>
    <name evidence="4" type="ORF">LWI29_037676</name>
</gene>
<dbReference type="PROSITE" id="PS50994">
    <property type="entry name" value="INTEGRASE"/>
    <property type="match status" value="1"/>
</dbReference>
<dbReference type="GO" id="GO:0008233">
    <property type="term" value="F:peptidase activity"/>
    <property type="evidence" value="ECO:0007669"/>
    <property type="project" value="UniProtKB-KW"/>
</dbReference>
<dbReference type="AlphaFoldDB" id="A0AA39VMC1"/>
<evidence type="ECO:0000256" key="1">
    <source>
        <dbReference type="ARBA" id="ARBA00022670"/>
    </source>
</evidence>
<proteinExistence type="predicted"/>
<feature type="domain" description="Integrase catalytic" evidence="3">
    <location>
        <begin position="416"/>
        <end position="465"/>
    </location>
</feature>
<accession>A0AA39VMC1</accession>
<protein>
    <recommendedName>
        <fullName evidence="3">Integrase catalytic domain-containing protein</fullName>
    </recommendedName>
</protein>
<name>A0AA39VMC1_ACESA</name>
<dbReference type="InterPro" id="IPR039537">
    <property type="entry name" value="Retrotran_Ty1/copia-like"/>
</dbReference>
<dbReference type="Pfam" id="PF13976">
    <property type="entry name" value="gag_pre-integrs"/>
    <property type="match status" value="1"/>
</dbReference>
<sequence>MDSSTKKLDHILGVGKSPCDKRGLGYEDGKKISTTNKTVFVKSLGNKETPLVQIPRKKLELGQCSNAQVKMVPRRQPQAQLSRVPQVNIPQQLAHKGKRPIMQTQARKQAKPVQQRKWIEPTQPQRHGQAHMHAQGQGMIPYSIPTCHFCGFDGHIRPNCFRYIKMCRTRSMIEKRKNRAKMHVPKNDKIDLHDPRITRALVPKTTKIVSRWIRKNENVCHVAQIALKANSSNFWYLDSGCSRHMTGNKSFFETLVMEEGGYVTFGDGSKKKVVGKGTISVPGLPSLSNALFVDGLKANLISISHLSDEGYYVMFSKNDCSILKPDGQTLLKGMRSSDNCHCLKARIVSNNVSMDEQIELWHERLGHMNFRDLRTLGKFNCVRGLPKLGKKANGVYGPCQQGKQTKSMHKKGKYLSTKEPLELLHMDLMGPMKTESLGGKRYIFVYVDDFSRFTWTYFLREIQNF</sequence>
<dbReference type="GO" id="GO:0015074">
    <property type="term" value="P:DNA integration"/>
    <property type="evidence" value="ECO:0007669"/>
    <property type="project" value="InterPro"/>
</dbReference>
<dbReference type="Proteomes" id="UP001168877">
    <property type="component" value="Unassembled WGS sequence"/>
</dbReference>
<dbReference type="EMBL" id="JAUESC010000383">
    <property type="protein sequence ID" value="KAK0586000.1"/>
    <property type="molecule type" value="Genomic_DNA"/>
</dbReference>
<dbReference type="GO" id="GO:0006508">
    <property type="term" value="P:proteolysis"/>
    <property type="evidence" value="ECO:0007669"/>
    <property type="project" value="UniProtKB-KW"/>
</dbReference>
<dbReference type="Gene3D" id="3.30.420.10">
    <property type="entry name" value="Ribonuclease H-like superfamily/Ribonuclease H"/>
    <property type="match status" value="1"/>
</dbReference>
<keyword evidence="1" id="KW-0378">Hydrolase</keyword>
<organism evidence="4 5">
    <name type="scientific">Acer saccharum</name>
    <name type="common">Sugar maple</name>
    <dbReference type="NCBI Taxonomy" id="4024"/>
    <lineage>
        <taxon>Eukaryota</taxon>
        <taxon>Viridiplantae</taxon>
        <taxon>Streptophyta</taxon>
        <taxon>Embryophyta</taxon>
        <taxon>Tracheophyta</taxon>
        <taxon>Spermatophyta</taxon>
        <taxon>Magnoliopsida</taxon>
        <taxon>eudicotyledons</taxon>
        <taxon>Gunneridae</taxon>
        <taxon>Pentapetalae</taxon>
        <taxon>rosids</taxon>
        <taxon>malvids</taxon>
        <taxon>Sapindales</taxon>
        <taxon>Sapindaceae</taxon>
        <taxon>Hippocastanoideae</taxon>
        <taxon>Acereae</taxon>
        <taxon>Acer</taxon>
    </lineage>
</organism>
<reference evidence="4" key="1">
    <citation type="journal article" date="2022" name="Plant J.">
        <title>Strategies of tolerance reflected in two North American maple genomes.</title>
        <authorList>
            <person name="McEvoy S.L."/>
            <person name="Sezen U.U."/>
            <person name="Trouern-Trend A."/>
            <person name="McMahon S.M."/>
            <person name="Schaberg P.G."/>
            <person name="Yang J."/>
            <person name="Wegrzyn J.L."/>
            <person name="Swenson N.G."/>
        </authorList>
    </citation>
    <scope>NUCLEOTIDE SEQUENCE</scope>
    <source>
        <tissue evidence="4">Leaf</tissue>
    </source>
</reference>
<keyword evidence="1" id="KW-0645">Protease</keyword>
<dbReference type="InterPro" id="IPR036397">
    <property type="entry name" value="RNaseH_sf"/>
</dbReference>
<dbReference type="SUPFAM" id="SSF53098">
    <property type="entry name" value="Ribonuclease H-like"/>
    <property type="match status" value="1"/>
</dbReference>
<reference evidence="4" key="2">
    <citation type="submission" date="2023-06" db="EMBL/GenBank/DDBJ databases">
        <authorList>
            <person name="Swenson N.G."/>
            <person name="Wegrzyn J.L."/>
            <person name="Mcevoy S.L."/>
        </authorList>
    </citation>
    <scope>NUCLEOTIDE SEQUENCE</scope>
    <source>
        <strain evidence="4">NS2018</strain>
        <tissue evidence="4">Leaf</tissue>
    </source>
</reference>
<evidence type="ECO:0000313" key="4">
    <source>
        <dbReference type="EMBL" id="KAK0586000.1"/>
    </source>
</evidence>
<evidence type="ECO:0000259" key="3">
    <source>
        <dbReference type="PROSITE" id="PS50994"/>
    </source>
</evidence>
<dbReference type="Pfam" id="PF22936">
    <property type="entry name" value="Pol_BBD"/>
    <property type="match status" value="1"/>
</dbReference>
<dbReference type="InterPro" id="IPR001584">
    <property type="entry name" value="Integrase_cat-core"/>
</dbReference>
<evidence type="ECO:0000256" key="2">
    <source>
        <dbReference type="SAM" id="MobiDB-lite"/>
    </source>
</evidence>
<dbReference type="InterPro" id="IPR054722">
    <property type="entry name" value="PolX-like_BBD"/>
</dbReference>
<keyword evidence="5" id="KW-1185">Reference proteome</keyword>
<dbReference type="InterPro" id="IPR025724">
    <property type="entry name" value="GAG-pre-integrase_dom"/>
</dbReference>
<dbReference type="GO" id="GO:0003676">
    <property type="term" value="F:nucleic acid binding"/>
    <property type="evidence" value="ECO:0007669"/>
    <property type="project" value="InterPro"/>
</dbReference>
<dbReference type="PANTHER" id="PTHR42648">
    <property type="entry name" value="TRANSPOSASE, PUTATIVE-RELATED"/>
    <property type="match status" value="1"/>
</dbReference>
<evidence type="ECO:0000313" key="5">
    <source>
        <dbReference type="Proteomes" id="UP001168877"/>
    </source>
</evidence>
<dbReference type="InterPro" id="IPR012337">
    <property type="entry name" value="RNaseH-like_sf"/>
</dbReference>
<feature type="region of interest" description="Disordered" evidence="2">
    <location>
        <begin position="94"/>
        <end position="116"/>
    </location>
</feature>
<comment type="caution">
    <text evidence="4">The sequence shown here is derived from an EMBL/GenBank/DDBJ whole genome shotgun (WGS) entry which is preliminary data.</text>
</comment>